<keyword evidence="3" id="KW-1185">Reference proteome</keyword>
<protein>
    <submittedName>
        <fullName evidence="2">Uncharacterized protein</fullName>
    </submittedName>
</protein>
<feature type="transmembrane region" description="Helical" evidence="1">
    <location>
        <begin position="64"/>
        <end position="89"/>
    </location>
</feature>
<dbReference type="Proteomes" id="UP000234323">
    <property type="component" value="Unassembled WGS sequence"/>
</dbReference>
<keyword evidence="1" id="KW-0812">Transmembrane</keyword>
<evidence type="ECO:0000313" key="2">
    <source>
        <dbReference type="EMBL" id="PKY49837.1"/>
    </source>
</evidence>
<dbReference type="EMBL" id="LLXI01000789">
    <property type="protein sequence ID" value="PKY49837.1"/>
    <property type="molecule type" value="Genomic_DNA"/>
</dbReference>
<dbReference type="VEuPathDB" id="FungiDB:RhiirA1_425929"/>
<accession>A0A2I1GTA6</accession>
<evidence type="ECO:0000313" key="3">
    <source>
        <dbReference type="Proteomes" id="UP000234323"/>
    </source>
</evidence>
<sequence>MFVKMLTIYTKIAYVIVGAEIVSRALVICLVIRYKSRFIEDCIRSISKTSSRIEYSADACNQGYIFSLTFSIAFAVLTILFTLYFAIIISSYARKRRDKVAAIAAKNSDEIDE</sequence>
<keyword evidence="1" id="KW-0472">Membrane</keyword>
<feature type="transmembrane region" description="Helical" evidence="1">
    <location>
        <begin position="12"/>
        <end position="34"/>
    </location>
</feature>
<organism evidence="2 3">
    <name type="scientific">Rhizophagus irregularis</name>
    <dbReference type="NCBI Taxonomy" id="588596"/>
    <lineage>
        <taxon>Eukaryota</taxon>
        <taxon>Fungi</taxon>
        <taxon>Fungi incertae sedis</taxon>
        <taxon>Mucoromycota</taxon>
        <taxon>Glomeromycotina</taxon>
        <taxon>Glomeromycetes</taxon>
        <taxon>Glomerales</taxon>
        <taxon>Glomeraceae</taxon>
        <taxon>Rhizophagus</taxon>
    </lineage>
</organism>
<dbReference type="VEuPathDB" id="FungiDB:RhiirFUN_002226"/>
<comment type="caution">
    <text evidence="2">The sequence shown here is derived from an EMBL/GenBank/DDBJ whole genome shotgun (WGS) entry which is preliminary data.</text>
</comment>
<dbReference type="AlphaFoldDB" id="A0A2I1GTA6"/>
<keyword evidence="1" id="KW-1133">Transmembrane helix</keyword>
<evidence type="ECO:0000256" key="1">
    <source>
        <dbReference type="SAM" id="Phobius"/>
    </source>
</evidence>
<proteinExistence type="predicted"/>
<name>A0A2I1GTA6_9GLOM</name>
<gene>
    <name evidence="2" type="ORF">RhiirA4_252392</name>
</gene>
<dbReference type="VEuPathDB" id="FungiDB:FUN_002165"/>
<reference evidence="2 3" key="1">
    <citation type="submission" date="2015-10" db="EMBL/GenBank/DDBJ databases">
        <title>Genome analyses suggest a sexual origin of heterokaryosis in a supposedly ancient asexual fungus.</title>
        <authorList>
            <person name="Ropars J."/>
            <person name="Sedzielewska K."/>
            <person name="Noel J."/>
            <person name="Charron P."/>
            <person name="Farinelli L."/>
            <person name="Marton T."/>
            <person name="Kruger M."/>
            <person name="Pelin A."/>
            <person name="Brachmann A."/>
            <person name="Corradi N."/>
        </authorList>
    </citation>
    <scope>NUCLEOTIDE SEQUENCE [LARGE SCALE GENOMIC DNA]</scope>
    <source>
        <strain evidence="2 3">A4</strain>
    </source>
</reference>